<evidence type="ECO:0000313" key="4">
    <source>
        <dbReference type="Proteomes" id="UP000658690"/>
    </source>
</evidence>
<dbReference type="InterPro" id="IPR055170">
    <property type="entry name" value="GFO_IDH_MocA-like_dom"/>
</dbReference>
<evidence type="ECO:0000259" key="1">
    <source>
        <dbReference type="Pfam" id="PF01408"/>
    </source>
</evidence>
<dbReference type="Gene3D" id="3.30.360.10">
    <property type="entry name" value="Dihydrodipicolinate Reductase, domain 2"/>
    <property type="match status" value="1"/>
</dbReference>
<dbReference type="Pfam" id="PF22725">
    <property type="entry name" value="GFO_IDH_MocA_C3"/>
    <property type="match status" value="1"/>
</dbReference>
<dbReference type="PANTHER" id="PTHR43249">
    <property type="entry name" value="UDP-N-ACETYL-2-AMINO-2-DEOXY-D-GLUCURONATE OXIDASE"/>
    <property type="match status" value="1"/>
</dbReference>
<feature type="domain" description="GFO/IDH/MocA-like oxidoreductase" evidence="2">
    <location>
        <begin position="142"/>
        <end position="275"/>
    </location>
</feature>
<reference evidence="3 4" key="1">
    <citation type="submission" date="2019-10" db="EMBL/GenBank/DDBJ databases">
        <title>Description of Paenibacillus choica sp. nov.</title>
        <authorList>
            <person name="Carlier A."/>
            <person name="Qi S."/>
        </authorList>
    </citation>
    <scope>NUCLEOTIDE SEQUENCE [LARGE SCALE GENOMIC DNA]</scope>
    <source>
        <strain evidence="3 4">LMG 31460</strain>
    </source>
</reference>
<name>A0ABX1Z1T0_9BACL</name>
<protein>
    <submittedName>
        <fullName evidence="3">Gfo/Idh/MocA family oxidoreductase</fullName>
    </submittedName>
</protein>
<dbReference type="PANTHER" id="PTHR43249:SF1">
    <property type="entry name" value="D-GLUCOSIDE 3-DEHYDROGENASE"/>
    <property type="match status" value="1"/>
</dbReference>
<feature type="domain" description="Gfo/Idh/MocA-like oxidoreductase N-terminal" evidence="1">
    <location>
        <begin position="6"/>
        <end position="129"/>
    </location>
</feature>
<keyword evidence="4" id="KW-1185">Reference proteome</keyword>
<dbReference type="InterPro" id="IPR036291">
    <property type="entry name" value="NAD(P)-bd_dom_sf"/>
</dbReference>
<dbReference type="InterPro" id="IPR000683">
    <property type="entry name" value="Gfo/Idh/MocA-like_OxRdtase_N"/>
</dbReference>
<accession>A0ABX1Z1T0</accession>
<dbReference type="SUPFAM" id="SSF51735">
    <property type="entry name" value="NAD(P)-binding Rossmann-fold domains"/>
    <property type="match status" value="1"/>
</dbReference>
<dbReference type="RefSeq" id="WP_171690352.1">
    <property type="nucleotide sequence ID" value="NZ_WHOC01000076.1"/>
</dbReference>
<evidence type="ECO:0000259" key="2">
    <source>
        <dbReference type="Pfam" id="PF22725"/>
    </source>
</evidence>
<dbReference type="InterPro" id="IPR052515">
    <property type="entry name" value="Gfo/Idh/MocA_Oxidoreductase"/>
</dbReference>
<comment type="caution">
    <text evidence="3">The sequence shown here is derived from an EMBL/GenBank/DDBJ whole genome shotgun (WGS) entry which is preliminary data.</text>
</comment>
<dbReference type="EMBL" id="WHOC01000076">
    <property type="protein sequence ID" value="NOU87153.1"/>
    <property type="molecule type" value="Genomic_DNA"/>
</dbReference>
<dbReference type="Proteomes" id="UP000658690">
    <property type="component" value="Unassembled WGS sequence"/>
</dbReference>
<dbReference type="Gene3D" id="3.40.50.720">
    <property type="entry name" value="NAD(P)-binding Rossmann-like Domain"/>
    <property type="match status" value="1"/>
</dbReference>
<proteinExistence type="predicted"/>
<evidence type="ECO:0000313" key="3">
    <source>
        <dbReference type="EMBL" id="NOU87153.1"/>
    </source>
</evidence>
<gene>
    <name evidence="3" type="ORF">GC102_15375</name>
</gene>
<dbReference type="SUPFAM" id="SSF55347">
    <property type="entry name" value="Glyceraldehyde-3-phosphate dehydrogenase-like, C-terminal domain"/>
    <property type="match status" value="1"/>
</dbReference>
<sequence>MSSAKLKIGIIGCGGIANQKHMPSLAKLTHLGEMVAFCDIVEERAVKAAKEFGTEQAKVYLDYKELLQDESIDVIHVLTPNLQHSFITVAALEAGKHVMCEKPMAINSIEAKKMLEASKRTGRKLTIGYQNRFRDDSQVLYKACRHGEFGDIYMAKAHALRRRGVPTWGVFTDKEQQGGGPLIDIGTHALDLSLWFMDNYKPKSVTGSVFHKLGDKFEGNIFGPWDPKSYEVEDSAFGFIKMENGATIFLECAWALNITDTREAMTTLCGTEGGAEMKGSPAMGKGELVFNSAKFGKLVETKATTGGGIAYFDAGAEDPGVKEARQWLESILQDTEPLVKPEQAYVVTQILEAIYESAKTGKTIEIADRSVE</sequence>
<dbReference type="Pfam" id="PF01408">
    <property type="entry name" value="GFO_IDH_MocA"/>
    <property type="match status" value="1"/>
</dbReference>
<organism evidence="3 4">
    <name type="scientific">Paenibacillus germinis</name>
    <dbReference type="NCBI Taxonomy" id="2654979"/>
    <lineage>
        <taxon>Bacteria</taxon>
        <taxon>Bacillati</taxon>
        <taxon>Bacillota</taxon>
        <taxon>Bacilli</taxon>
        <taxon>Bacillales</taxon>
        <taxon>Paenibacillaceae</taxon>
        <taxon>Paenibacillus</taxon>
    </lineage>
</organism>